<evidence type="ECO:0000313" key="4">
    <source>
        <dbReference type="Proteomes" id="UP000278222"/>
    </source>
</evidence>
<sequence>MFRRRKDEDDPTGSAPTEAEDSSPSAAAKPFTRPVTPPQPAASGLATPAGTPPLGRAVPTAPVARPLDPSGRRPAEAPIARRGGENESKTLIVGHGICLTGEITACDKLVVEGRVEATLTSRVIEISDTGLFKGSAEIDEAEVRGRFEGDLIVRKRLFIGATGRVSGKVRYGQLEVEAGGQLSGDIRSTSDDDDMSRSLGGRGSDTGDMRFEAGGR</sequence>
<proteinExistence type="inferred from homology"/>
<reference evidence="3 4" key="1">
    <citation type="submission" date="2018-11" db="EMBL/GenBank/DDBJ databases">
        <title>Genomic Encyclopedia of Type Strains, Phase IV (KMG-IV): sequencing the most valuable type-strain genomes for metagenomic binning, comparative biology and taxonomic classification.</title>
        <authorList>
            <person name="Goeker M."/>
        </authorList>
    </citation>
    <scope>NUCLEOTIDE SEQUENCE [LARGE SCALE GENOMIC DNA]</scope>
    <source>
        <strain evidence="3 4">DSM 5900</strain>
    </source>
</reference>
<comment type="similarity">
    <text evidence="1">Belongs to the bactofilin family.</text>
</comment>
<dbReference type="Proteomes" id="UP000278222">
    <property type="component" value="Unassembled WGS sequence"/>
</dbReference>
<accession>A0A3N1L1M1</accession>
<dbReference type="OrthoDB" id="7349510at2"/>
<keyword evidence="4" id="KW-1185">Reference proteome</keyword>
<gene>
    <name evidence="3" type="ORF">EDC65_3707</name>
</gene>
<dbReference type="AlphaFoldDB" id="A0A3N1L1M1"/>
<dbReference type="PANTHER" id="PTHR35024:SF4">
    <property type="entry name" value="POLYMER-FORMING CYTOSKELETAL PROTEIN"/>
    <property type="match status" value="1"/>
</dbReference>
<evidence type="ECO:0000313" key="3">
    <source>
        <dbReference type="EMBL" id="ROP84356.1"/>
    </source>
</evidence>
<dbReference type="Pfam" id="PF04519">
    <property type="entry name" value="Bactofilin"/>
    <property type="match status" value="1"/>
</dbReference>
<feature type="region of interest" description="Disordered" evidence="2">
    <location>
        <begin position="182"/>
        <end position="216"/>
    </location>
</feature>
<name>A0A3N1L1M1_9PROT</name>
<dbReference type="PANTHER" id="PTHR35024">
    <property type="entry name" value="HYPOTHETICAL CYTOSOLIC PROTEIN"/>
    <property type="match status" value="1"/>
</dbReference>
<evidence type="ECO:0000256" key="1">
    <source>
        <dbReference type="ARBA" id="ARBA00044755"/>
    </source>
</evidence>
<dbReference type="InterPro" id="IPR007607">
    <property type="entry name" value="BacA/B"/>
</dbReference>
<organism evidence="3 4">
    <name type="scientific">Stella humosa</name>
    <dbReference type="NCBI Taxonomy" id="94"/>
    <lineage>
        <taxon>Bacteria</taxon>
        <taxon>Pseudomonadati</taxon>
        <taxon>Pseudomonadota</taxon>
        <taxon>Alphaproteobacteria</taxon>
        <taxon>Rhodospirillales</taxon>
        <taxon>Stellaceae</taxon>
        <taxon>Stella</taxon>
    </lineage>
</organism>
<feature type="region of interest" description="Disordered" evidence="2">
    <location>
        <begin position="1"/>
        <end position="83"/>
    </location>
</feature>
<evidence type="ECO:0000256" key="2">
    <source>
        <dbReference type="SAM" id="MobiDB-lite"/>
    </source>
</evidence>
<feature type="compositionally biased region" description="Basic and acidic residues" evidence="2">
    <location>
        <begin position="205"/>
        <end position="216"/>
    </location>
</feature>
<dbReference type="RefSeq" id="WP_123692223.1">
    <property type="nucleotide sequence ID" value="NZ_AP019700.1"/>
</dbReference>
<comment type="caution">
    <text evidence="3">The sequence shown here is derived from an EMBL/GenBank/DDBJ whole genome shotgun (WGS) entry which is preliminary data.</text>
</comment>
<protein>
    <submittedName>
        <fullName evidence="3">Cytoskeletal protein CcmA (Bactofilin family)</fullName>
    </submittedName>
</protein>
<dbReference type="EMBL" id="RJKX01000015">
    <property type="protein sequence ID" value="ROP84356.1"/>
    <property type="molecule type" value="Genomic_DNA"/>
</dbReference>